<dbReference type="SUPFAM" id="SSF103642">
    <property type="entry name" value="Sec-C motif"/>
    <property type="match status" value="1"/>
</dbReference>
<evidence type="ECO:0000313" key="2">
    <source>
        <dbReference type="Proteomes" id="UP000616785"/>
    </source>
</evidence>
<dbReference type="Proteomes" id="UP000616785">
    <property type="component" value="Unassembled WGS sequence"/>
</dbReference>
<dbReference type="AlphaFoldDB" id="A0AA40XUN7"/>
<protein>
    <submittedName>
        <fullName evidence="1">SEC-C domain-containing protein</fullName>
    </submittedName>
</protein>
<organism evidence="1 2">
    <name type="scientific">Stenotrophomonas maltophilia</name>
    <name type="common">Pseudomonas maltophilia</name>
    <name type="synonym">Xanthomonas maltophilia</name>
    <dbReference type="NCBI Taxonomy" id="40324"/>
    <lineage>
        <taxon>Bacteria</taxon>
        <taxon>Pseudomonadati</taxon>
        <taxon>Pseudomonadota</taxon>
        <taxon>Gammaproteobacteria</taxon>
        <taxon>Lysobacterales</taxon>
        <taxon>Lysobacteraceae</taxon>
        <taxon>Stenotrophomonas</taxon>
        <taxon>Stenotrophomonas maltophilia group</taxon>
    </lineage>
</organism>
<reference evidence="1" key="1">
    <citation type="submission" date="2020-11" db="EMBL/GenBank/DDBJ databases">
        <title>Enhanced detection system for hospital associated transmission using whole genome sequencing surveillance.</title>
        <authorList>
            <person name="Harrison L.H."/>
            <person name="Van Tyne D."/>
            <person name="Marsh J.W."/>
            <person name="Griffith M.P."/>
            <person name="Snyder D.J."/>
            <person name="Cooper V.S."/>
            <person name="Mustapha M."/>
        </authorList>
    </citation>
    <scope>NUCLEOTIDE SEQUENCE</scope>
    <source>
        <strain evidence="1">STEN00092</strain>
    </source>
</reference>
<evidence type="ECO:0000313" key="1">
    <source>
        <dbReference type="EMBL" id="MBH1638055.1"/>
    </source>
</evidence>
<proteinExistence type="predicted"/>
<name>A0AA40XUN7_STEMA</name>
<comment type="caution">
    <text evidence="1">The sequence shown here is derived from an EMBL/GenBank/DDBJ whole genome shotgun (WGS) entry which is preliminary data.</text>
</comment>
<dbReference type="InterPro" id="IPR004027">
    <property type="entry name" value="SEC_C_motif"/>
</dbReference>
<dbReference type="Pfam" id="PF02810">
    <property type="entry name" value="SEC-C"/>
    <property type="match status" value="1"/>
</dbReference>
<gene>
    <name evidence="1" type="ORF">I5U57_01165</name>
</gene>
<sequence>MGGTKPSRNALCPCGSGKKFKRCHGGPNVNYEGMISRGAEDAQRKTEIHWIQQQRQQGLGRPIIAAQTASKRIVAVGHRLFQGTWPTFHDFLYSYILDVLGRDWFEAEAQLEHNKLHPVIQWHERFLLASKAANLTAGETRQTLMTGAISAFMTLAYDLYTLEHNNDQTRTPQLRKSLIGRLKCLDQFIGVRYEIRVAAMLLRAGFELEWEDETDRRTRHVEYTATYPRTGKAFGVECKIRNQDAAKLTNQHLGKFAGLVSDALKKATPHDRLIFVDLNTQAYPYVPGGPHDWRTIGINTLRKFEAQPKAATLPPAMVFITNYPDHHHLDTQVPDAGATVEGFKIDDYRTGQFLTLQQKIEMRARNPEVEALVASIQEHIDLPSTFEGEIPGLPSNRLLIGHRYQMDDGVVGTLEDVCVVNDSGEVALIIDRDEGGRAIYTDQLSPEEFAAWKRYPETFFGDIRQGPGPINDPIELYDRLKATYVRTPKEKLLQFMGEHGDRFAALTQPELLDVYVQGMVNSVMERAGEQEVPVHIQRMKPPPTRAV</sequence>
<dbReference type="Gene3D" id="3.10.450.50">
    <property type="match status" value="1"/>
</dbReference>
<dbReference type="EMBL" id="JADUNO010000002">
    <property type="protein sequence ID" value="MBH1638055.1"/>
    <property type="molecule type" value="Genomic_DNA"/>
</dbReference>
<accession>A0AA40XUN7</accession>